<dbReference type="EMBL" id="SSTE01008862">
    <property type="protein sequence ID" value="KAA0054200.1"/>
    <property type="molecule type" value="Genomic_DNA"/>
</dbReference>
<evidence type="ECO:0000313" key="4">
    <source>
        <dbReference type="Proteomes" id="UP000321947"/>
    </source>
</evidence>
<reference evidence="3 4" key="1">
    <citation type="submission" date="2019-08" db="EMBL/GenBank/DDBJ databases">
        <title>Draft genome sequences of two oriental melons (Cucumis melo L. var makuwa).</title>
        <authorList>
            <person name="Kwon S.-Y."/>
        </authorList>
    </citation>
    <scope>NUCLEOTIDE SEQUENCE [LARGE SCALE GENOMIC DNA]</scope>
    <source>
        <strain evidence="4">cv. Chang Bougi</strain>
        <strain evidence="3">cv. SW 3</strain>
        <tissue evidence="2">Leaf</tissue>
    </source>
</reference>
<accession>A0A5D3CT88</accession>
<dbReference type="Proteomes" id="UP000321947">
    <property type="component" value="Unassembled WGS sequence"/>
</dbReference>
<proteinExistence type="predicted"/>
<comment type="caution">
    <text evidence="2">The sequence shown here is derived from an EMBL/GenBank/DDBJ whole genome shotgun (WGS) entry which is preliminary data.</text>
</comment>
<dbReference type="EMBL" id="SSTD01008722">
    <property type="protein sequence ID" value="TYK15061.1"/>
    <property type="molecule type" value="Genomic_DNA"/>
</dbReference>
<evidence type="ECO:0000313" key="1">
    <source>
        <dbReference type="EMBL" id="KAA0054200.1"/>
    </source>
</evidence>
<evidence type="ECO:0000313" key="2">
    <source>
        <dbReference type="EMBL" id="TYK15061.1"/>
    </source>
</evidence>
<gene>
    <name evidence="2" type="ORF">E5676_scaffold45G001110</name>
    <name evidence="1" type="ORF">E6C27_scaffold131G001370</name>
</gene>
<organism evidence="2 4">
    <name type="scientific">Cucumis melo var. makuwa</name>
    <name type="common">Oriental melon</name>
    <dbReference type="NCBI Taxonomy" id="1194695"/>
    <lineage>
        <taxon>Eukaryota</taxon>
        <taxon>Viridiplantae</taxon>
        <taxon>Streptophyta</taxon>
        <taxon>Embryophyta</taxon>
        <taxon>Tracheophyta</taxon>
        <taxon>Spermatophyta</taxon>
        <taxon>Magnoliopsida</taxon>
        <taxon>eudicotyledons</taxon>
        <taxon>Gunneridae</taxon>
        <taxon>Pentapetalae</taxon>
        <taxon>rosids</taxon>
        <taxon>fabids</taxon>
        <taxon>Cucurbitales</taxon>
        <taxon>Cucurbitaceae</taxon>
        <taxon>Benincaseae</taxon>
        <taxon>Cucumis</taxon>
    </lineage>
</organism>
<name>A0A5D3CT88_CUCMM</name>
<evidence type="ECO:0000313" key="3">
    <source>
        <dbReference type="Proteomes" id="UP000321393"/>
    </source>
</evidence>
<protein>
    <submittedName>
        <fullName evidence="2">Zf-CCHC domain-containing protein</fullName>
    </submittedName>
</protein>
<dbReference type="AlphaFoldDB" id="A0A5D3CT88"/>
<sequence length="104" mass="11862">MEYPGERKVKYEFMSLVHGPMIVDEYEKKFNELAKYALAFVVDEVDKCTQFEDGLLIEIIASVMVSSNWLDFSKLVEATMRIKRCLAEVESAKGERRCGGQSGQ</sequence>
<dbReference type="OrthoDB" id="1751882at2759"/>
<dbReference type="Proteomes" id="UP000321393">
    <property type="component" value="Unassembled WGS sequence"/>
</dbReference>